<comment type="caution">
    <text evidence="1">The sequence shown here is derived from an EMBL/GenBank/DDBJ whole genome shotgun (WGS) entry which is preliminary data.</text>
</comment>
<evidence type="ECO:0000313" key="1">
    <source>
        <dbReference type="EMBL" id="CAG7719205.1"/>
    </source>
</evidence>
<gene>
    <name evidence="1" type="ORF">AFUS01_LOCUS8540</name>
</gene>
<protein>
    <submittedName>
        <fullName evidence="1">Uncharacterized protein</fullName>
    </submittedName>
</protein>
<name>A0A8J2NYF5_9HEXA</name>
<sequence>MILGTSAGGASVHQQMLSPLSKGLPGFCLCRKSTDYLFNPHIYGEGFEPIVEAVKDGKTYLGEQPLKIVSDGRGHRVPTRSAILLRKDYILHSNAGFEKS</sequence>
<proteinExistence type="predicted"/>
<dbReference type="EMBL" id="CAJVCH010059515">
    <property type="protein sequence ID" value="CAG7719205.1"/>
    <property type="molecule type" value="Genomic_DNA"/>
</dbReference>
<accession>A0A8J2NYF5</accession>
<dbReference type="Proteomes" id="UP000708208">
    <property type="component" value="Unassembled WGS sequence"/>
</dbReference>
<dbReference type="AlphaFoldDB" id="A0A8J2NYF5"/>
<keyword evidence="2" id="KW-1185">Reference proteome</keyword>
<dbReference type="OrthoDB" id="408631at2759"/>
<organism evidence="1 2">
    <name type="scientific">Allacma fusca</name>
    <dbReference type="NCBI Taxonomy" id="39272"/>
    <lineage>
        <taxon>Eukaryota</taxon>
        <taxon>Metazoa</taxon>
        <taxon>Ecdysozoa</taxon>
        <taxon>Arthropoda</taxon>
        <taxon>Hexapoda</taxon>
        <taxon>Collembola</taxon>
        <taxon>Symphypleona</taxon>
        <taxon>Sminthuridae</taxon>
        <taxon>Allacma</taxon>
    </lineage>
</organism>
<evidence type="ECO:0000313" key="2">
    <source>
        <dbReference type="Proteomes" id="UP000708208"/>
    </source>
</evidence>
<reference evidence="1" key="1">
    <citation type="submission" date="2021-06" db="EMBL/GenBank/DDBJ databases">
        <authorList>
            <person name="Hodson N. C."/>
            <person name="Mongue J. A."/>
            <person name="Jaron S. K."/>
        </authorList>
    </citation>
    <scope>NUCLEOTIDE SEQUENCE</scope>
</reference>